<evidence type="ECO:0000256" key="2">
    <source>
        <dbReference type="ARBA" id="ARBA00013149"/>
    </source>
</evidence>
<dbReference type="RefSeq" id="WP_028480632.1">
    <property type="nucleotide sequence ID" value="NZ_LVVZ01000014.1"/>
</dbReference>
<dbReference type="Pfam" id="PF03441">
    <property type="entry name" value="FAD_binding_7"/>
    <property type="match status" value="1"/>
</dbReference>
<dbReference type="GO" id="GO:0003677">
    <property type="term" value="F:DNA binding"/>
    <property type="evidence" value="ECO:0007669"/>
    <property type="project" value="TreeGrafter"/>
</dbReference>
<organism evidence="12 13">
    <name type="scientific">Pseudovibrio exalbescens</name>
    <dbReference type="NCBI Taxonomy" id="197461"/>
    <lineage>
        <taxon>Bacteria</taxon>
        <taxon>Pseudomonadati</taxon>
        <taxon>Pseudomonadota</taxon>
        <taxon>Alphaproteobacteria</taxon>
        <taxon>Hyphomicrobiales</taxon>
        <taxon>Stappiaceae</taxon>
        <taxon>Pseudovibrio</taxon>
    </lineage>
</organism>
<evidence type="ECO:0000256" key="7">
    <source>
        <dbReference type="ARBA" id="ARBA00033999"/>
    </source>
</evidence>
<gene>
    <name evidence="12" type="ORF">A3843_08170</name>
</gene>
<dbReference type="EC" id="4.1.99.3" evidence="2"/>
<feature type="domain" description="Photolyase/cryptochrome alpha/beta" evidence="11">
    <location>
        <begin position="4"/>
        <end position="129"/>
    </location>
</feature>
<comment type="caution">
    <text evidence="12">The sequence shown here is derived from an EMBL/GenBank/DDBJ whole genome shotgun (WGS) entry which is preliminary data.</text>
</comment>
<keyword evidence="5 8" id="KW-0274">FAD</keyword>
<evidence type="ECO:0000256" key="9">
    <source>
        <dbReference type="PIRSR" id="PIRSR602081-2"/>
    </source>
</evidence>
<dbReference type="GO" id="GO:0000719">
    <property type="term" value="P:photoreactive repair"/>
    <property type="evidence" value="ECO:0007669"/>
    <property type="project" value="UniProtKB-ARBA"/>
</dbReference>
<dbReference type="InterPro" id="IPR005101">
    <property type="entry name" value="Cryptochr/Photolyase_FAD-bd"/>
</dbReference>
<dbReference type="InterPro" id="IPR006050">
    <property type="entry name" value="DNA_photolyase_N"/>
</dbReference>
<evidence type="ECO:0000313" key="13">
    <source>
        <dbReference type="Proteomes" id="UP000185783"/>
    </source>
</evidence>
<dbReference type="PROSITE" id="PS00394">
    <property type="entry name" value="DNA_PHOTOLYASES_1_1"/>
    <property type="match status" value="1"/>
</dbReference>
<feature type="site" description="Electron transfer via tryptophanyl radical" evidence="9">
    <location>
        <position position="302"/>
    </location>
</feature>
<dbReference type="Gene3D" id="1.25.40.80">
    <property type="match status" value="1"/>
</dbReference>
<comment type="cofactor">
    <cofactor evidence="1">
        <name>(6R)-5,10-methylene-5,6,7,8-tetrahydrofolate</name>
        <dbReference type="ChEBI" id="CHEBI:15636"/>
    </cofactor>
</comment>
<dbReference type="InterPro" id="IPR002081">
    <property type="entry name" value="Cryptochrome/DNA_photolyase_1"/>
</dbReference>
<dbReference type="PROSITE" id="PS51645">
    <property type="entry name" value="PHR_CRY_ALPHA_BETA"/>
    <property type="match status" value="1"/>
</dbReference>
<dbReference type="InterPro" id="IPR036155">
    <property type="entry name" value="Crypto/Photolyase_N_sf"/>
</dbReference>
<reference evidence="12 13" key="1">
    <citation type="submission" date="2016-03" db="EMBL/GenBank/DDBJ databases">
        <title>Genome sequence of Nesiotobacter sp. nov., a moderately halophilic alphaproteobacterium isolated from the Yellow Sea, China.</title>
        <authorList>
            <person name="Zhang G."/>
            <person name="Zhang R."/>
        </authorList>
    </citation>
    <scope>NUCLEOTIDE SEQUENCE [LARGE SCALE GENOMIC DNA]</scope>
    <source>
        <strain evidence="12 13">WB1-6</strain>
    </source>
</reference>
<dbReference type="PANTHER" id="PTHR11455">
    <property type="entry name" value="CRYPTOCHROME"/>
    <property type="match status" value="1"/>
</dbReference>
<comment type="catalytic activity">
    <reaction evidence="7">
        <text>cyclobutadipyrimidine (in DNA) = 2 pyrimidine residues (in DNA).</text>
        <dbReference type="EC" id="4.1.99.3"/>
    </reaction>
</comment>
<feature type="binding site" evidence="8">
    <location>
        <position position="223"/>
    </location>
    <ligand>
        <name>FAD</name>
        <dbReference type="ChEBI" id="CHEBI:57692"/>
    </ligand>
</feature>
<proteinExistence type="inferred from homology"/>
<evidence type="ECO:0000256" key="6">
    <source>
        <dbReference type="ARBA" id="ARBA00022991"/>
    </source>
</evidence>
<dbReference type="STRING" id="197461.A3843_08170"/>
<dbReference type="GO" id="GO:0043153">
    <property type="term" value="P:entrainment of circadian clock by photoperiod"/>
    <property type="evidence" value="ECO:0007669"/>
    <property type="project" value="TreeGrafter"/>
</dbReference>
<feature type="binding site" evidence="8">
    <location>
        <begin position="368"/>
        <end position="370"/>
    </location>
    <ligand>
        <name>FAD</name>
        <dbReference type="ChEBI" id="CHEBI:57692"/>
    </ligand>
</feature>
<dbReference type="InterPro" id="IPR018394">
    <property type="entry name" value="DNA_photolyase_1_CS_C"/>
</dbReference>
<dbReference type="Gene3D" id="1.10.579.10">
    <property type="entry name" value="DNA Cyclobutane Dipyrimidine Photolyase, subunit A, domain 3"/>
    <property type="match status" value="1"/>
</dbReference>
<dbReference type="GO" id="GO:0005737">
    <property type="term" value="C:cytoplasm"/>
    <property type="evidence" value="ECO:0007669"/>
    <property type="project" value="TreeGrafter"/>
</dbReference>
<dbReference type="Gene3D" id="3.40.50.620">
    <property type="entry name" value="HUPs"/>
    <property type="match status" value="1"/>
</dbReference>
<dbReference type="Pfam" id="PF00875">
    <property type="entry name" value="DNA_photolyase"/>
    <property type="match status" value="1"/>
</dbReference>
<name>A0A1U7JI50_9HYPH</name>
<dbReference type="GO" id="GO:0071949">
    <property type="term" value="F:FAD binding"/>
    <property type="evidence" value="ECO:0007669"/>
    <property type="project" value="TreeGrafter"/>
</dbReference>
<dbReference type="InterPro" id="IPR014729">
    <property type="entry name" value="Rossmann-like_a/b/a_fold"/>
</dbReference>
<accession>A0A1U7JI50</accession>
<keyword evidence="13" id="KW-1185">Reference proteome</keyword>
<comment type="similarity">
    <text evidence="10">Belongs to the DNA photolyase family.</text>
</comment>
<dbReference type="AlphaFoldDB" id="A0A1U7JI50"/>
<keyword evidence="6 10" id="KW-0157">Chromophore</keyword>
<dbReference type="InterPro" id="IPR036134">
    <property type="entry name" value="Crypto/Photolyase_FAD-like_sf"/>
</dbReference>
<feature type="site" description="Electron transfer via tryptophanyl radical" evidence="9">
    <location>
        <position position="378"/>
    </location>
</feature>
<dbReference type="PRINTS" id="PR00147">
    <property type="entry name" value="DNAPHOTLYASE"/>
</dbReference>
<evidence type="ECO:0000256" key="3">
    <source>
        <dbReference type="ARBA" id="ARBA00014046"/>
    </source>
</evidence>
<feature type="site" description="Electron transfer via tryptophanyl radical" evidence="9">
    <location>
        <position position="355"/>
    </location>
</feature>
<protein>
    <recommendedName>
        <fullName evidence="3">Deoxyribodipyrimidine photo-lyase</fullName>
        <ecNumber evidence="2">4.1.99.3</ecNumber>
    </recommendedName>
</protein>
<keyword evidence="4 8" id="KW-0285">Flavoprotein</keyword>
<dbReference type="PANTHER" id="PTHR11455:SF18">
    <property type="entry name" value="SI:CH1073-390K14.1"/>
    <property type="match status" value="1"/>
</dbReference>
<evidence type="ECO:0000259" key="11">
    <source>
        <dbReference type="PROSITE" id="PS51645"/>
    </source>
</evidence>
<comment type="cofactor">
    <cofactor evidence="8">
        <name>FAD</name>
        <dbReference type="ChEBI" id="CHEBI:57692"/>
    </cofactor>
    <text evidence="8">Binds 1 FAD per subunit.</text>
</comment>
<evidence type="ECO:0000256" key="5">
    <source>
        <dbReference type="ARBA" id="ARBA00022827"/>
    </source>
</evidence>
<sequence length="474" mass="54293">MSTSTRIMWFRQDLRVGDNPALRAAAMAGKVIPLFIQEDEDAGDLALGGASKVWLHHALCSLNQSLDGHLLVRAGPALPILEELIEATNAEGVYWNRCYEPWRMARDTEIKAVLKARGTHCESHNGNLLWEPWEVNKKDGTPYHVYTKFYRRGCLEAHAPRSPLPKPEELTFACEKQEASAIDELKLLPRRDWGETIGKSWEISEDGAHKRLSDFLEEGLHGYKDDRNYPRKPNVSRLSPYLHFGQISPHQVWAAVHHHDIDRDADHFLSELGWREFSYNLLYNNPDLPSTNLQKKFDAFPWREDQTALKAWKKGLTGFPVVDAGMRELWQTGYMHNRLRMVVGSFLVKNLMLDWRLGERHFWNCLFDADLANNSAGWQWIAGCGADAAPYFRIFNPILQGEKFDPDGTYTRHYVPELAHMPDKFLFRPWEAPELVLKEAGVTLGETYPKPIVDVKASRERALEAFKSLSEGTS</sequence>
<evidence type="ECO:0000256" key="4">
    <source>
        <dbReference type="ARBA" id="ARBA00022630"/>
    </source>
</evidence>
<evidence type="ECO:0000256" key="10">
    <source>
        <dbReference type="RuleBase" id="RU004182"/>
    </source>
</evidence>
<dbReference type="FunFam" id="1.10.579.10:FF:000003">
    <property type="entry name" value="Deoxyribodipyrimidine photo-lyase"/>
    <property type="match status" value="1"/>
</dbReference>
<evidence type="ECO:0000256" key="8">
    <source>
        <dbReference type="PIRSR" id="PIRSR602081-1"/>
    </source>
</evidence>
<keyword evidence="12" id="KW-0456">Lyase</keyword>
<dbReference type="EMBL" id="LVVZ01000014">
    <property type="protein sequence ID" value="OKL44362.1"/>
    <property type="molecule type" value="Genomic_DNA"/>
</dbReference>
<dbReference type="GO" id="GO:0003904">
    <property type="term" value="F:deoxyribodipyrimidine photo-lyase activity"/>
    <property type="evidence" value="ECO:0007669"/>
    <property type="project" value="UniProtKB-EC"/>
</dbReference>
<dbReference type="Proteomes" id="UP000185783">
    <property type="component" value="Unassembled WGS sequence"/>
</dbReference>
<feature type="binding site" evidence="8">
    <location>
        <position position="268"/>
    </location>
    <ligand>
        <name>FAD</name>
        <dbReference type="ChEBI" id="CHEBI:57692"/>
    </ligand>
</feature>
<dbReference type="SUPFAM" id="SSF52425">
    <property type="entry name" value="Cryptochrome/photolyase, N-terminal domain"/>
    <property type="match status" value="1"/>
</dbReference>
<evidence type="ECO:0000256" key="1">
    <source>
        <dbReference type="ARBA" id="ARBA00001932"/>
    </source>
</evidence>
<dbReference type="SUPFAM" id="SSF48173">
    <property type="entry name" value="Cryptochrome/photolyase FAD-binding domain"/>
    <property type="match status" value="1"/>
</dbReference>
<dbReference type="GO" id="GO:0032922">
    <property type="term" value="P:circadian regulation of gene expression"/>
    <property type="evidence" value="ECO:0007669"/>
    <property type="project" value="TreeGrafter"/>
</dbReference>
<evidence type="ECO:0000313" key="12">
    <source>
        <dbReference type="EMBL" id="OKL44362.1"/>
    </source>
</evidence>